<organism evidence="2 3">
    <name type="scientific">Brassica cretica</name>
    <name type="common">Mustard</name>
    <dbReference type="NCBI Taxonomy" id="69181"/>
    <lineage>
        <taxon>Eukaryota</taxon>
        <taxon>Viridiplantae</taxon>
        <taxon>Streptophyta</taxon>
        <taxon>Embryophyta</taxon>
        <taxon>Tracheophyta</taxon>
        <taxon>Spermatophyta</taxon>
        <taxon>Magnoliopsida</taxon>
        <taxon>eudicotyledons</taxon>
        <taxon>Gunneridae</taxon>
        <taxon>Pentapetalae</taxon>
        <taxon>rosids</taxon>
        <taxon>malvids</taxon>
        <taxon>Brassicales</taxon>
        <taxon>Brassicaceae</taxon>
        <taxon>Brassiceae</taxon>
        <taxon>Brassica</taxon>
    </lineage>
</organism>
<sequence length="101" mass="11175">MREAEGRALTTQHTPLKSMEGELIRRSDIDALIKALKENGNDIGNTLGENKFETAHEEGRDSDSPDQSVIHGGEPSEVRDQNEDALPLQLFQPVSKRSSSF</sequence>
<accession>A0ABQ7ET97</accession>
<evidence type="ECO:0000313" key="2">
    <source>
        <dbReference type="EMBL" id="KAF3606878.1"/>
    </source>
</evidence>
<protein>
    <submittedName>
        <fullName evidence="2">Uncharacterized protein</fullName>
    </submittedName>
</protein>
<evidence type="ECO:0000256" key="1">
    <source>
        <dbReference type="SAM" id="MobiDB-lite"/>
    </source>
</evidence>
<evidence type="ECO:0000313" key="3">
    <source>
        <dbReference type="Proteomes" id="UP000266723"/>
    </source>
</evidence>
<reference evidence="2 3" key="1">
    <citation type="journal article" date="2020" name="BMC Genomics">
        <title>Intraspecific diversification of the crop wild relative Brassica cretica Lam. using demographic model selection.</title>
        <authorList>
            <person name="Kioukis A."/>
            <person name="Michalopoulou V.A."/>
            <person name="Briers L."/>
            <person name="Pirintsos S."/>
            <person name="Studholme D.J."/>
            <person name="Pavlidis P."/>
            <person name="Sarris P.F."/>
        </authorList>
    </citation>
    <scope>NUCLEOTIDE SEQUENCE [LARGE SCALE GENOMIC DNA]</scope>
    <source>
        <strain evidence="3">cv. PFS-1207/04</strain>
    </source>
</reference>
<feature type="compositionally biased region" description="Basic and acidic residues" evidence="1">
    <location>
        <begin position="50"/>
        <end position="63"/>
    </location>
</feature>
<proteinExistence type="predicted"/>
<name>A0ABQ7ET97_BRACR</name>
<comment type="caution">
    <text evidence="2">The sequence shown here is derived from an EMBL/GenBank/DDBJ whole genome shotgun (WGS) entry which is preliminary data.</text>
</comment>
<gene>
    <name evidence="2" type="ORF">DY000_02048721</name>
</gene>
<feature type="region of interest" description="Disordered" evidence="1">
    <location>
        <begin position="40"/>
        <end position="101"/>
    </location>
</feature>
<dbReference type="Proteomes" id="UP000266723">
    <property type="component" value="Unassembled WGS sequence"/>
</dbReference>
<dbReference type="EMBL" id="QGKV02000297">
    <property type="protein sequence ID" value="KAF3606878.1"/>
    <property type="molecule type" value="Genomic_DNA"/>
</dbReference>
<keyword evidence="3" id="KW-1185">Reference proteome</keyword>